<dbReference type="EMBL" id="JAGMWT010000008">
    <property type="protein sequence ID" value="KAH7123805.1"/>
    <property type="molecule type" value="Genomic_DNA"/>
</dbReference>
<sequence length="638" mass="70528">MENQRQAAKGKQRVSPPAVSAPQDFLFVDASKSAKCSRQGRRNARSFVMQKARRERPWSTSKHAAKQRKSPETTSPATVSTPDLSHTPSTSTPSPGALPVGSEALPFANHNAFLVKQELCPECQIFLCRPGEGLCPKCLVLQPPLPSQDPDTSLFDPFGTASVVMNGRVSELLDHFVSEMAPGIIAVDIRHKSTLMKSQWFGTAISNPGFMHSLLSTVAMHMYFVGRCDIDTILYHKAQAIAAINAAISDPDPGSGISDANIGAVFNLLCVEEVLESSYFQQEHPGDSQPNQREIHLNGLRRMVHLRGGLMGINSNRILQAFILWHSTAHAIASFEAPYVSTTDFISPEWFPQHPRGYQPNFSNHLLNYCRIAQIKDSLTALVESALILIADLNVWFGDSNCPLDPLDIQNYACVLECMLLQWLRYNEGLTSPLEDALCVALLILTVRTTQALQRRSDAHQLHEHASKRLEKALSATSAEEWAFCPDLLLWILAIGAFSAEGAPEYMWFVYQVSLACETFGVQSAEHLLDRLHLCGWVSFKLDEAVHCLWGNILHLRLEGRKFLPIRLEPASFDVANVVGPLQTKVSEPDFMDWQNIDWAALSNQGNQSHNITGGPTLGGEEGLYDFGAYAGEYPALL</sequence>
<evidence type="ECO:0000313" key="2">
    <source>
        <dbReference type="EMBL" id="KAH7123805.1"/>
    </source>
</evidence>
<organism evidence="2 3">
    <name type="scientific">Dendryphion nanum</name>
    <dbReference type="NCBI Taxonomy" id="256645"/>
    <lineage>
        <taxon>Eukaryota</taxon>
        <taxon>Fungi</taxon>
        <taxon>Dikarya</taxon>
        <taxon>Ascomycota</taxon>
        <taxon>Pezizomycotina</taxon>
        <taxon>Dothideomycetes</taxon>
        <taxon>Pleosporomycetidae</taxon>
        <taxon>Pleosporales</taxon>
        <taxon>Torulaceae</taxon>
        <taxon>Dendryphion</taxon>
    </lineage>
</organism>
<proteinExistence type="predicted"/>
<protein>
    <recommendedName>
        <fullName evidence="4">Transcription factor domain-containing protein</fullName>
    </recommendedName>
</protein>
<name>A0A9P9DQF2_9PLEO</name>
<feature type="compositionally biased region" description="Low complexity" evidence="1">
    <location>
        <begin position="80"/>
        <end position="95"/>
    </location>
</feature>
<feature type="region of interest" description="Disordered" evidence="1">
    <location>
        <begin position="1"/>
        <end position="98"/>
    </location>
</feature>
<dbReference type="AlphaFoldDB" id="A0A9P9DQF2"/>
<gene>
    <name evidence="2" type="ORF">B0J11DRAFT_436408</name>
</gene>
<reference evidence="2" key="1">
    <citation type="journal article" date="2021" name="Nat. Commun.">
        <title>Genetic determinants of endophytism in the Arabidopsis root mycobiome.</title>
        <authorList>
            <person name="Mesny F."/>
            <person name="Miyauchi S."/>
            <person name="Thiergart T."/>
            <person name="Pickel B."/>
            <person name="Atanasova L."/>
            <person name="Karlsson M."/>
            <person name="Huettel B."/>
            <person name="Barry K.W."/>
            <person name="Haridas S."/>
            <person name="Chen C."/>
            <person name="Bauer D."/>
            <person name="Andreopoulos W."/>
            <person name="Pangilinan J."/>
            <person name="LaButti K."/>
            <person name="Riley R."/>
            <person name="Lipzen A."/>
            <person name="Clum A."/>
            <person name="Drula E."/>
            <person name="Henrissat B."/>
            <person name="Kohler A."/>
            <person name="Grigoriev I.V."/>
            <person name="Martin F.M."/>
            <person name="Hacquard S."/>
        </authorList>
    </citation>
    <scope>NUCLEOTIDE SEQUENCE</scope>
    <source>
        <strain evidence="2">MPI-CAGE-CH-0243</strain>
    </source>
</reference>
<dbReference type="InterPro" id="IPR021858">
    <property type="entry name" value="Fun_TF"/>
</dbReference>
<accession>A0A9P9DQF2</accession>
<comment type="caution">
    <text evidence="2">The sequence shown here is derived from an EMBL/GenBank/DDBJ whole genome shotgun (WGS) entry which is preliminary data.</text>
</comment>
<dbReference type="Pfam" id="PF11951">
    <property type="entry name" value="Fungal_trans_2"/>
    <property type="match status" value="1"/>
</dbReference>
<dbReference type="Proteomes" id="UP000700596">
    <property type="component" value="Unassembled WGS sequence"/>
</dbReference>
<evidence type="ECO:0008006" key="4">
    <source>
        <dbReference type="Google" id="ProtNLM"/>
    </source>
</evidence>
<dbReference type="PANTHER" id="PTHR37540:SF5">
    <property type="entry name" value="TRANSCRIPTION FACTOR DOMAIN-CONTAINING PROTEIN"/>
    <property type="match status" value="1"/>
</dbReference>
<evidence type="ECO:0000313" key="3">
    <source>
        <dbReference type="Proteomes" id="UP000700596"/>
    </source>
</evidence>
<evidence type="ECO:0000256" key="1">
    <source>
        <dbReference type="SAM" id="MobiDB-lite"/>
    </source>
</evidence>
<dbReference type="OrthoDB" id="4159781at2759"/>
<keyword evidence="3" id="KW-1185">Reference proteome</keyword>
<dbReference type="PANTHER" id="PTHR37540">
    <property type="entry name" value="TRANSCRIPTION FACTOR (ACR-2), PUTATIVE-RELATED-RELATED"/>
    <property type="match status" value="1"/>
</dbReference>